<protein>
    <submittedName>
        <fullName evidence="2">Uncharacterized protein</fullName>
    </submittedName>
</protein>
<evidence type="ECO:0000256" key="1">
    <source>
        <dbReference type="SAM" id="MobiDB-lite"/>
    </source>
</evidence>
<feature type="region of interest" description="Disordered" evidence="1">
    <location>
        <begin position="1"/>
        <end position="21"/>
    </location>
</feature>
<proteinExistence type="predicted"/>
<feature type="region of interest" description="Disordered" evidence="1">
    <location>
        <begin position="43"/>
        <end position="88"/>
    </location>
</feature>
<sequence>HLLAAVRPGLYTDPLSPPGSRSPTSALGFRFFFGVFAESFDCDEEDEEDDEDEIEGGTKRAAEDDDEDDETSPPSCKTNFLEDPATSPDAEIRLLFSNNNPNGEFV</sequence>
<evidence type="ECO:0000313" key="3">
    <source>
        <dbReference type="Proteomes" id="UP001476798"/>
    </source>
</evidence>
<name>A0ABV0PNE9_9TELE</name>
<comment type="caution">
    <text evidence="2">The sequence shown here is derived from an EMBL/GenBank/DDBJ whole genome shotgun (WGS) entry which is preliminary data.</text>
</comment>
<feature type="non-terminal residue" evidence="2">
    <location>
        <position position="106"/>
    </location>
</feature>
<reference evidence="2 3" key="1">
    <citation type="submission" date="2021-06" db="EMBL/GenBank/DDBJ databases">
        <authorList>
            <person name="Palmer J.M."/>
        </authorList>
    </citation>
    <scope>NUCLEOTIDE SEQUENCE [LARGE SCALE GENOMIC DNA]</scope>
    <source>
        <strain evidence="2 3">GA_2019</strain>
        <tissue evidence="2">Muscle</tissue>
    </source>
</reference>
<feature type="non-terminal residue" evidence="2">
    <location>
        <position position="1"/>
    </location>
</feature>
<feature type="compositionally biased region" description="Acidic residues" evidence="1">
    <location>
        <begin position="43"/>
        <end position="55"/>
    </location>
</feature>
<accession>A0ABV0PNE9</accession>
<gene>
    <name evidence="2" type="ORF">GOODEAATRI_013982</name>
</gene>
<dbReference type="Proteomes" id="UP001476798">
    <property type="component" value="Unassembled WGS sequence"/>
</dbReference>
<dbReference type="EMBL" id="JAHRIO010080927">
    <property type="protein sequence ID" value="MEQ2185028.1"/>
    <property type="molecule type" value="Genomic_DNA"/>
</dbReference>
<evidence type="ECO:0000313" key="2">
    <source>
        <dbReference type="EMBL" id="MEQ2185028.1"/>
    </source>
</evidence>
<organism evidence="2 3">
    <name type="scientific">Goodea atripinnis</name>
    <dbReference type="NCBI Taxonomy" id="208336"/>
    <lineage>
        <taxon>Eukaryota</taxon>
        <taxon>Metazoa</taxon>
        <taxon>Chordata</taxon>
        <taxon>Craniata</taxon>
        <taxon>Vertebrata</taxon>
        <taxon>Euteleostomi</taxon>
        <taxon>Actinopterygii</taxon>
        <taxon>Neopterygii</taxon>
        <taxon>Teleostei</taxon>
        <taxon>Neoteleostei</taxon>
        <taxon>Acanthomorphata</taxon>
        <taxon>Ovalentaria</taxon>
        <taxon>Atherinomorphae</taxon>
        <taxon>Cyprinodontiformes</taxon>
        <taxon>Goodeidae</taxon>
        <taxon>Goodea</taxon>
    </lineage>
</organism>
<keyword evidence="3" id="KW-1185">Reference proteome</keyword>